<evidence type="ECO:0000256" key="3">
    <source>
        <dbReference type="ARBA" id="ARBA00022737"/>
    </source>
</evidence>
<keyword evidence="4 7" id="KW-1133">Transmembrane helix</keyword>
<comment type="subcellular location">
    <subcellularLocation>
        <location evidence="1">Membrane</location>
        <topology evidence="1">Multi-pass membrane protein</topology>
    </subcellularLocation>
</comment>
<comment type="caution">
    <text evidence="10">The sequence shown here is derived from an EMBL/GenBank/DDBJ whole genome shotgun (WGS) entry which is preliminary data.</text>
</comment>
<keyword evidence="3" id="KW-0677">Repeat</keyword>
<feature type="domain" description="CNNM transmembrane" evidence="9">
    <location>
        <begin position="1"/>
        <end position="180"/>
    </location>
</feature>
<evidence type="ECO:0000259" key="8">
    <source>
        <dbReference type="PROSITE" id="PS51371"/>
    </source>
</evidence>
<dbReference type="Pfam" id="PF01595">
    <property type="entry name" value="CNNM"/>
    <property type="match status" value="1"/>
</dbReference>
<dbReference type="Gene3D" id="3.10.580.10">
    <property type="entry name" value="CBS-domain"/>
    <property type="match status" value="1"/>
</dbReference>
<feature type="domain" description="CBS" evidence="8">
    <location>
        <begin position="265"/>
        <end position="323"/>
    </location>
</feature>
<dbReference type="InterPro" id="IPR044751">
    <property type="entry name" value="Ion_transp-like_CBS"/>
</dbReference>
<gene>
    <name evidence="10" type="ORF">SDC9_91662</name>
</gene>
<feature type="transmembrane region" description="Helical" evidence="7">
    <location>
        <begin position="58"/>
        <end position="81"/>
    </location>
</feature>
<dbReference type="PANTHER" id="PTHR22777:SF4">
    <property type="entry name" value="UPF0053 PROTEIN SLL1254"/>
    <property type="match status" value="1"/>
</dbReference>
<sequence>MALLLTYLFLAVFVSFLCSIMEAVLLTTPLSFVEMKEREGSRGASVFRKLKGNIDKPLSAILTLNTIAHTIGAAGVGAQAAVVFGDAYFALISAVLTIIILVFSEILPKTIGAYYWKSLVAFSGYVINGMVLLSYPLVVVSEAFTRMIAPKGTNGSSVSREEFSAMVDIGTREGVIGSAESKIIQNIIKLRNIKVEEVMTPRVVVETAPEEMTIASFHKVRSYRHFSRIPVYSNGNKEEISGFVHRQDVTENMANDNFELTLAEIKRPIIVVPNLQPLTVLWERLLEKKAHIALVVDEYGGFEGIVTLEDVIETILGLEIMDERDVTADMQQYARERWKQRLSKYEGISPGLPEKTPQF</sequence>
<protein>
    <recommendedName>
        <fullName evidence="11">Hemolysin C</fullName>
    </recommendedName>
</protein>
<dbReference type="InterPro" id="IPR000644">
    <property type="entry name" value="CBS_dom"/>
</dbReference>
<organism evidence="10">
    <name type="scientific">bioreactor metagenome</name>
    <dbReference type="NCBI Taxonomy" id="1076179"/>
    <lineage>
        <taxon>unclassified sequences</taxon>
        <taxon>metagenomes</taxon>
        <taxon>ecological metagenomes</taxon>
    </lineage>
</organism>
<keyword evidence="2 7" id="KW-0812">Transmembrane</keyword>
<feature type="transmembrane region" description="Helical" evidence="7">
    <location>
        <begin position="6"/>
        <end position="33"/>
    </location>
</feature>
<proteinExistence type="predicted"/>
<evidence type="ECO:0000256" key="4">
    <source>
        <dbReference type="ARBA" id="ARBA00022989"/>
    </source>
</evidence>
<evidence type="ECO:0000256" key="5">
    <source>
        <dbReference type="ARBA" id="ARBA00023122"/>
    </source>
</evidence>
<dbReference type="GO" id="GO:0005886">
    <property type="term" value="C:plasma membrane"/>
    <property type="evidence" value="ECO:0007669"/>
    <property type="project" value="TreeGrafter"/>
</dbReference>
<dbReference type="InterPro" id="IPR046342">
    <property type="entry name" value="CBS_dom_sf"/>
</dbReference>
<accession>A0A644ZW45</accession>
<dbReference type="CDD" id="cd04590">
    <property type="entry name" value="CBS_pair_CorC_HlyC_assoc"/>
    <property type="match status" value="1"/>
</dbReference>
<evidence type="ECO:0000259" key="9">
    <source>
        <dbReference type="PROSITE" id="PS51846"/>
    </source>
</evidence>
<dbReference type="EMBL" id="VSSQ01010693">
    <property type="protein sequence ID" value="MPM44977.1"/>
    <property type="molecule type" value="Genomic_DNA"/>
</dbReference>
<dbReference type="InterPro" id="IPR002550">
    <property type="entry name" value="CNNM"/>
</dbReference>
<keyword evidence="5" id="KW-0129">CBS domain</keyword>
<evidence type="ECO:0000313" key="10">
    <source>
        <dbReference type="EMBL" id="MPM44977.1"/>
    </source>
</evidence>
<evidence type="ECO:0000256" key="2">
    <source>
        <dbReference type="ARBA" id="ARBA00022692"/>
    </source>
</evidence>
<dbReference type="Pfam" id="PF00571">
    <property type="entry name" value="CBS"/>
    <property type="match status" value="2"/>
</dbReference>
<evidence type="ECO:0000256" key="1">
    <source>
        <dbReference type="ARBA" id="ARBA00004141"/>
    </source>
</evidence>
<evidence type="ECO:0000256" key="6">
    <source>
        <dbReference type="ARBA" id="ARBA00023136"/>
    </source>
</evidence>
<dbReference type="PANTHER" id="PTHR22777">
    <property type="entry name" value="HEMOLYSIN-RELATED"/>
    <property type="match status" value="1"/>
</dbReference>
<dbReference type="SUPFAM" id="SSF54631">
    <property type="entry name" value="CBS-domain pair"/>
    <property type="match status" value="1"/>
</dbReference>
<evidence type="ECO:0000256" key="7">
    <source>
        <dbReference type="SAM" id="Phobius"/>
    </source>
</evidence>
<feature type="transmembrane region" description="Helical" evidence="7">
    <location>
        <begin position="119"/>
        <end position="138"/>
    </location>
</feature>
<reference evidence="10" key="1">
    <citation type="submission" date="2019-08" db="EMBL/GenBank/DDBJ databases">
        <authorList>
            <person name="Kucharzyk K."/>
            <person name="Murdoch R.W."/>
            <person name="Higgins S."/>
            <person name="Loffler F."/>
        </authorList>
    </citation>
    <scope>NUCLEOTIDE SEQUENCE</scope>
</reference>
<feature type="transmembrane region" description="Helical" evidence="7">
    <location>
        <begin position="87"/>
        <end position="107"/>
    </location>
</feature>
<evidence type="ECO:0008006" key="11">
    <source>
        <dbReference type="Google" id="ProtNLM"/>
    </source>
</evidence>
<feature type="domain" description="CBS" evidence="8">
    <location>
        <begin position="199"/>
        <end position="260"/>
    </location>
</feature>
<keyword evidence="6 7" id="KW-0472">Membrane</keyword>
<dbReference type="PROSITE" id="PS51846">
    <property type="entry name" value="CNNM"/>
    <property type="match status" value="1"/>
</dbReference>
<dbReference type="PROSITE" id="PS51371">
    <property type="entry name" value="CBS"/>
    <property type="match status" value="2"/>
</dbReference>
<name>A0A644ZW45_9ZZZZ</name>
<dbReference type="AlphaFoldDB" id="A0A644ZW45"/>